<evidence type="ECO:0000256" key="2">
    <source>
        <dbReference type="ARBA" id="ARBA00022475"/>
    </source>
</evidence>
<dbReference type="PROSITE" id="PS50262">
    <property type="entry name" value="G_PROTEIN_RECEP_F1_2"/>
    <property type="match status" value="1"/>
</dbReference>
<dbReference type="GO" id="GO:0005886">
    <property type="term" value="C:plasma membrane"/>
    <property type="evidence" value="ECO:0007669"/>
    <property type="project" value="UniProtKB-SubCell"/>
</dbReference>
<sequence length="333" mass="37367">MTNQSDAYLADFYGPESRWFSITVGIISVFIVLSNIFFIIITISSKSLRQKSSTWILIGFAISDFLHGSAHIFDAVAIWLGSLDDRRICSLAGAFVIFTAASSFGFPFLIAADRYYKITIPESGKFSLGKTLFSDRWIIPVIVGWFCLSAVSNVVLLFNDGFGEDPGGFCGARKFTEVHILLIYEVTMLVFFVSLVLSAVYYFRLAKWLKQNQQSASGEAMNYTRQIMTVTKIITLIPVFLAWPGVTLTALQMILPEMPMWVKRVITVPYFLSSVANPWLTMALVRPFRQRLLQLLRSSTVSAFESTDRGDVNVSSTHQRRSIIRPKAAVSII</sequence>
<dbReference type="GO" id="GO:0004930">
    <property type="term" value="F:G protein-coupled receptor activity"/>
    <property type="evidence" value="ECO:0007669"/>
    <property type="project" value="UniProtKB-KW"/>
</dbReference>
<keyword evidence="6 10" id="KW-0472">Membrane</keyword>
<feature type="transmembrane region" description="Helical" evidence="10">
    <location>
        <begin position="20"/>
        <end position="43"/>
    </location>
</feature>
<dbReference type="SMART" id="SM01381">
    <property type="entry name" value="7TM_GPCR_Srsx"/>
    <property type="match status" value="1"/>
</dbReference>
<keyword evidence="3 10" id="KW-0812">Transmembrane</keyword>
<evidence type="ECO:0000256" key="3">
    <source>
        <dbReference type="ARBA" id="ARBA00022692"/>
    </source>
</evidence>
<feature type="transmembrane region" description="Helical" evidence="10">
    <location>
        <begin position="267"/>
        <end position="285"/>
    </location>
</feature>
<keyword evidence="2" id="KW-1003">Cell membrane</keyword>
<keyword evidence="7" id="KW-0675">Receptor</keyword>
<feature type="transmembrane region" description="Helical" evidence="10">
    <location>
        <begin position="55"/>
        <end position="80"/>
    </location>
</feature>
<dbReference type="Gene3D" id="1.20.1070.10">
    <property type="entry name" value="Rhodopsin 7-helix transmembrane proteins"/>
    <property type="match status" value="1"/>
</dbReference>
<feature type="transmembrane region" description="Helical" evidence="10">
    <location>
        <begin position="137"/>
        <end position="158"/>
    </location>
</feature>
<name>A0A914XFE7_9BILA</name>
<evidence type="ECO:0000256" key="1">
    <source>
        <dbReference type="ARBA" id="ARBA00004651"/>
    </source>
</evidence>
<dbReference type="Proteomes" id="UP000887566">
    <property type="component" value="Unplaced"/>
</dbReference>
<dbReference type="PANTHER" id="PTHR24246:SF27">
    <property type="entry name" value="ADENOSINE RECEPTOR, ISOFORM A"/>
    <property type="match status" value="1"/>
</dbReference>
<feature type="domain" description="G-protein coupled receptors family 1 profile" evidence="11">
    <location>
        <begin position="34"/>
        <end position="281"/>
    </location>
</feature>
<keyword evidence="5" id="KW-0297">G-protein coupled receptor</keyword>
<proteinExistence type="predicted"/>
<keyword evidence="4 10" id="KW-1133">Transmembrane helix</keyword>
<evidence type="ECO:0000256" key="6">
    <source>
        <dbReference type="ARBA" id="ARBA00023136"/>
    </source>
</evidence>
<keyword evidence="8" id="KW-0325">Glycoprotein</keyword>
<keyword evidence="9" id="KW-0807">Transducer</keyword>
<evidence type="ECO:0000313" key="13">
    <source>
        <dbReference type="WBParaSite" id="PSAMB.scaffold7812size7065.g30566.t1"/>
    </source>
</evidence>
<accession>A0A914XFE7</accession>
<dbReference type="InterPro" id="IPR017452">
    <property type="entry name" value="GPCR_Rhodpsn_7TM"/>
</dbReference>
<dbReference type="AlphaFoldDB" id="A0A914XFE7"/>
<dbReference type="SUPFAM" id="SSF81321">
    <property type="entry name" value="Family A G protein-coupled receptor-like"/>
    <property type="match status" value="1"/>
</dbReference>
<feature type="transmembrane region" description="Helical" evidence="10">
    <location>
        <begin position="178"/>
        <end position="203"/>
    </location>
</feature>
<dbReference type="PANTHER" id="PTHR24246">
    <property type="entry name" value="OLFACTORY RECEPTOR AND ADENOSINE RECEPTOR"/>
    <property type="match status" value="1"/>
</dbReference>
<dbReference type="Pfam" id="PF00001">
    <property type="entry name" value="7tm_1"/>
    <property type="match status" value="1"/>
</dbReference>
<keyword evidence="12" id="KW-1185">Reference proteome</keyword>
<comment type="subcellular location">
    <subcellularLocation>
        <location evidence="1">Cell membrane</location>
        <topology evidence="1">Multi-pass membrane protein</topology>
    </subcellularLocation>
</comment>
<dbReference type="CDD" id="cd00637">
    <property type="entry name" value="7tm_classA_rhodopsin-like"/>
    <property type="match status" value="1"/>
</dbReference>
<evidence type="ECO:0000256" key="7">
    <source>
        <dbReference type="ARBA" id="ARBA00023170"/>
    </source>
</evidence>
<reference evidence="13" key="1">
    <citation type="submission" date="2022-11" db="UniProtKB">
        <authorList>
            <consortium name="WormBaseParasite"/>
        </authorList>
    </citation>
    <scope>IDENTIFICATION</scope>
</reference>
<evidence type="ECO:0000259" key="11">
    <source>
        <dbReference type="PROSITE" id="PS50262"/>
    </source>
</evidence>
<dbReference type="InterPro" id="IPR000276">
    <property type="entry name" value="GPCR_Rhodpsn"/>
</dbReference>
<dbReference type="WBParaSite" id="PSAMB.scaffold7812size7065.g30566.t1">
    <property type="protein sequence ID" value="PSAMB.scaffold7812size7065.g30566.t1"/>
    <property type="gene ID" value="PSAMB.scaffold7812size7065.g30566"/>
</dbReference>
<protein>
    <submittedName>
        <fullName evidence="13">G-protein coupled receptors family 1 profile domain-containing protein</fullName>
    </submittedName>
</protein>
<feature type="transmembrane region" description="Helical" evidence="10">
    <location>
        <begin position="92"/>
        <end position="116"/>
    </location>
</feature>
<evidence type="ECO:0000256" key="5">
    <source>
        <dbReference type="ARBA" id="ARBA00023040"/>
    </source>
</evidence>
<evidence type="ECO:0000256" key="4">
    <source>
        <dbReference type="ARBA" id="ARBA00022989"/>
    </source>
</evidence>
<evidence type="ECO:0000313" key="12">
    <source>
        <dbReference type="Proteomes" id="UP000887566"/>
    </source>
</evidence>
<evidence type="ECO:0000256" key="8">
    <source>
        <dbReference type="ARBA" id="ARBA00023180"/>
    </source>
</evidence>
<evidence type="ECO:0000256" key="9">
    <source>
        <dbReference type="ARBA" id="ARBA00023224"/>
    </source>
</evidence>
<organism evidence="12 13">
    <name type="scientific">Plectus sambesii</name>
    <dbReference type="NCBI Taxonomy" id="2011161"/>
    <lineage>
        <taxon>Eukaryota</taxon>
        <taxon>Metazoa</taxon>
        <taxon>Ecdysozoa</taxon>
        <taxon>Nematoda</taxon>
        <taxon>Chromadorea</taxon>
        <taxon>Plectida</taxon>
        <taxon>Plectina</taxon>
        <taxon>Plectoidea</taxon>
        <taxon>Plectidae</taxon>
        <taxon>Plectus</taxon>
    </lineage>
</organism>
<feature type="transmembrane region" description="Helical" evidence="10">
    <location>
        <begin position="233"/>
        <end position="255"/>
    </location>
</feature>
<evidence type="ECO:0000256" key="10">
    <source>
        <dbReference type="SAM" id="Phobius"/>
    </source>
</evidence>